<dbReference type="STRING" id="338963.Pcar_0301"/>
<reference evidence="3" key="1">
    <citation type="submission" date="2005-10" db="EMBL/GenBank/DDBJ databases">
        <title>Complete sequence of Pelobacter carbinolicus DSM 2380.</title>
        <authorList>
            <person name="Copeland A."/>
            <person name="Lucas S."/>
            <person name="Lapidus A."/>
            <person name="Barry K."/>
            <person name="Detter J.C."/>
            <person name="Glavina T."/>
            <person name="Hammon N."/>
            <person name="Israni S."/>
            <person name="Pitluck S."/>
            <person name="Chertkov O."/>
            <person name="Schmutz J."/>
            <person name="Larimer F."/>
            <person name="Land M."/>
            <person name="Kyrpides N."/>
            <person name="Ivanova N."/>
            <person name="Richardson P."/>
        </authorList>
    </citation>
    <scope>NUCLEOTIDE SEQUENCE [LARGE SCALE GENOMIC DNA]</scope>
    <source>
        <strain evidence="3">DSM 2380 / NBRC 103641 / GraBd1</strain>
    </source>
</reference>
<gene>
    <name evidence="2" type="ordered locus">Pcar_0301</name>
</gene>
<reference evidence="2 3" key="2">
    <citation type="journal article" date="2012" name="BMC Genomics">
        <title>The genome of Pelobacter carbinolicus reveals surprising metabolic capabilities and physiological features.</title>
        <authorList>
            <person name="Aklujkar M."/>
            <person name="Haveman S.A."/>
            <person name="Didonato R.Jr."/>
            <person name="Chertkov O."/>
            <person name="Han C.S."/>
            <person name="Land M.L."/>
            <person name="Brown P."/>
            <person name="Lovley D.R."/>
        </authorList>
    </citation>
    <scope>NUCLEOTIDE SEQUENCE [LARGE SCALE GENOMIC DNA]</scope>
    <source>
        <strain evidence="3">DSM 2380 / NBRC 103641 / GraBd1</strain>
    </source>
</reference>
<feature type="transmembrane region" description="Helical" evidence="1">
    <location>
        <begin position="290"/>
        <end position="308"/>
    </location>
</feature>
<evidence type="ECO:0000313" key="3">
    <source>
        <dbReference type="Proteomes" id="UP000002534"/>
    </source>
</evidence>
<keyword evidence="1" id="KW-0472">Membrane</keyword>
<dbReference type="EMBL" id="CP000142">
    <property type="protein sequence ID" value="ABA87561.1"/>
    <property type="molecule type" value="Genomic_DNA"/>
</dbReference>
<dbReference type="HOGENOM" id="CLU_899700_0_0_7"/>
<evidence type="ECO:0000256" key="1">
    <source>
        <dbReference type="SAM" id="Phobius"/>
    </source>
</evidence>
<organism evidence="2 3">
    <name type="scientific">Syntrophotalea carbinolica (strain DSM 2380 / NBRC 103641 / GraBd1)</name>
    <name type="common">Pelobacter carbinolicus</name>
    <dbReference type="NCBI Taxonomy" id="338963"/>
    <lineage>
        <taxon>Bacteria</taxon>
        <taxon>Pseudomonadati</taxon>
        <taxon>Thermodesulfobacteriota</taxon>
        <taxon>Desulfuromonadia</taxon>
        <taxon>Desulfuromonadales</taxon>
        <taxon>Syntrophotaleaceae</taxon>
        <taxon>Syntrophotalea</taxon>
    </lineage>
</organism>
<dbReference type="Proteomes" id="UP000002534">
    <property type="component" value="Chromosome"/>
</dbReference>
<dbReference type="OrthoDB" id="5405880at2"/>
<feature type="transmembrane region" description="Helical" evidence="1">
    <location>
        <begin position="82"/>
        <end position="102"/>
    </location>
</feature>
<dbReference type="KEGG" id="pca:Pcar_0301"/>
<accession>Q3A7T3</accession>
<proteinExistence type="predicted"/>
<feature type="transmembrane region" description="Helical" evidence="1">
    <location>
        <begin position="47"/>
        <end position="70"/>
    </location>
</feature>
<dbReference type="AlphaFoldDB" id="Q3A7T3"/>
<feature type="transmembrane region" description="Helical" evidence="1">
    <location>
        <begin position="261"/>
        <end position="278"/>
    </location>
</feature>
<name>Q3A7T3_SYNC1</name>
<protein>
    <submittedName>
        <fullName evidence="2">Uncharacterized protein</fullName>
    </submittedName>
</protein>
<feature type="transmembrane region" description="Helical" evidence="1">
    <location>
        <begin position="13"/>
        <end position="35"/>
    </location>
</feature>
<feature type="transmembrane region" description="Helical" evidence="1">
    <location>
        <begin position="237"/>
        <end position="255"/>
    </location>
</feature>
<sequence length="309" mass="33601">MFPASFRLIPFRAFLPAGIVFILFSFVSLGLLATAPLSFDLSTFAPLLVPLVALIFIVMLSMACAVFTVYQEPLFARFQGLRRIMVLGTLTLEAVLVSVLCHTHIHQNLFCALASANLVVMALLLGNFLVSGLNRPSELIPVCIVMSIADLISVVNGPSKQMIEGIEAFYRHGRLGAVPWSDFLLVKIAVPGVDHMLPVFGVTDVVVLAFLVAAAHKFRLNDNLLGRGLGDMPGWPCLARWFPAAAGGLAFALLAAHGFDMFLPALPVIACFFLGYTVPRYPKMRLLGRTEWTVVSVSLAILCGWAIWV</sequence>
<dbReference type="eggNOG" id="ENOG5032SPN">
    <property type="taxonomic scope" value="Bacteria"/>
</dbReference>
<keyword evidence="1" id="KW-1133">Transmembrane helix</keyword>
<feature type="transmembrane region" description="Helical" evidence="1">
    <location>
        <begin position="109"/>
        <end position="133"/>
    </location>
</feature>
<feature type="transmembrane region" description="Helical" evidence="1">
    <location>
        <begin position="196"/>
        <end position="216"/>
    </location>
</feature>
<dbReference type="RefSeq" id="WP_011339974.1">
    <property type="nucleotide sequence ID" value="NC_007498.2"/>
</dbReference>
<keyword evidence="3" id="KW-1185">Reference proteome</keyword>
<evidence type="ECO:0000313" key="2">
    <source>
        <dbReference type="EMBL" id="ABA87561.1"/>
    </source>
</evidence>
<keyword evidence="1" id="KW-0812">Transmembrane</keyword>